<evidence type="ECO:0000256" key="4">
    <source>
        <dbReference type="ARBA" id="ARBA00022692"/>
    </source>
</evidence>
<evidence type="ECO:0000256" key="2">
    <source>
        <dbReference type="ARBA" id="ARBA00022448"/>
    </source>
</evidence>
<comment type="subcellular location">
    <subcellularLocation>
        <location evidence="1 7">Cell membrane</location>
        <topology evidence="1 7">Multi-pass membrane protein</topology>
    </subcellularLocation>
</comment>
<protein>
    <submittedName>
        <fullName evidence="9">Peptide/nickel transport system permease protein</fullName>
    </submittedName>
</protein>
<keyword evidence="3" id="KW-1003">Cell membrane</keyword>
<dbReference type="InterPro" id="IPR000515">
    <property type="entry name" value="MetI-like"/>
</dbReference>
<dbReference type="CDD" id="cd06261">
    <property type="entry name" value="TM_PBP2"/>
    <property type="match status" value="1"/>
</dbReference>
<comment type="caution">
    <text evidence="9">The sequence shown here is derived from an EMBL/GenBank/DDBJ whole genome shotgun (WGS) entry which is preliminary data.</text>
</comment>
<gene>
    <name evidence="9" type="ORF">GGD57_003555</name>
</gene>
<dbReference type="GO" id="GO:0055085">
    <property type="term" value="P:transmembrane transport"/>
    <property type="evidence" value="ECO:0007669"/>
    <property type="project" value="InterPro"/>
</dbReference>
<dbReference type="PANTHER" id="PTHR30465:SF43">
    <property type="entry name" value="OLIGOPEPTIDE ABC TRANSPORTER, PERMEASE PROTEIN"/>
    <property type="match status" value="1"/>
</dbReference>
<comment type="similarity">
    <text evidence="7">Belongs to the binding-protein-dependent transport system permease family.</text>
</comment>
<dbReference type="InterPro" id="IPR045621">
    <property type="entry name" value="BPD_transp_1_N"/>
</dbReference>
<feature type="transmembrane region" description="Helical" evidence="7">
    <location>
        <begin position="130"/>
        <end position="150"/>
    </location>
</feature>
<dbReference type="Gene3D" id="1.10.3720.10">
    <property type="entry name" value="MetI-like"/>
    <property type="match status" value="1"/>
</dbReference>
<dbReference type="InterPro" id="IPR035906">
    <property type="entry name" value="MetI-like_sf"/>
</dbReference>
<dbReference type="PANTHER" id="PTHR30465">
    <property type="entry name" value="INNER MEMBRANE ABC TRANSPORTER"/>
    <property type="match status" value="1"/>
</dbReference>
<evidence type="ECO:0000256" key="7">
    <source>
        <dbReference type="RuleBase" id="RU363032"/>
    </source>
</evidence>
<dbReference type="Pfam" id="PF19300">
    <property type="entry name" value="BPD_transp_1_N"/>
    <property type="match status" value="1"/>
</dbReference>
<name>A0A7W6R4X7_9HYPH</name>
<feature type="transmembrane region" description="Helical" evidence="7">
    <location>
        <begin position="216"/>
        <end position="234"/>
    </location>
</feature>
<feature type="transmembrane region" description="Helical" evidence="7">
    <location>
        <begin position="162"/>
        <end position="187"/>
    </location>
</feature>
<proteinExistence type="inferred from homology"/>
<evidence type="ECO:0000256" key="6">
    <source>
        <dbReference type="ARBA" id="ARBA00023136"/>
    </source>
</evidence>
<dbReference type="Pfam" id="PF00528">
    <property type="entry name" value="BPD_transp_1"/>
    <property type="match status" value="1"/>
</dbReference>
<evidence type="ECO:0000256" key="5">
    <source>
        <dbReference type="ARBA" id="ARBA00022989"/>
    </source>
</evidence>
<dbReference type="GO" id="GO:0005886">
    <property type="term" value="C:plasma membrane"/>
    <property type="evidence" value="ECO:0007669"/>
    <property type="project" value="UniProtKB-SubCell"/>
</dbReference>
<evidence type="ECO:0000256" key="1">
    <source>
        <dbReference type="ARBA" id="ARBA00004651"/>
    </source>
</evidence>
<accession>A0A7W6R4X7</accession>
<keyword evidence="6 7" id="KW-0472">Membrane</keyword>
<dbReference type="AlphaFoldDB" id="A0A7W6R4X7"/>
<feature type="transmembrane region" description="Helical" evidence="7">
    <location>
        <begin position="297"/>
        <end position="316"/>
    </location>
</feature>
<keyword evidence="5 7" id="KW-1133">Transmembrane helix</keyword>
<keyword evidence="2 7" id="KW-0813">Transport</keyword>
<evidence type="ECO:0000259" key="8">
    <source>
        <dbReference type="PROSITE" id="PS50928"/>
    </source>
</evidence>
<feature type="transmembrane region" description="Helical" evidence="7">
    <location>
        <begin position="26"/>
        <end position="48"/>
    </location>
</feature>
<evidence type="ECO:0000313" key="9">
    <source>
        <dbReference type="EMBL" id="MBB4236959.1"/>
    </source>
</evidence>
<dbReference type="Proteomes" id="UP000540909">
    <property type="component" value="Unassembled WGS sequence"/>
</dbReference>
<organism evidence="9 10">
    <name type="scientific">Rhizobium esperanzae</name>
    <dbReference type="NCBI Taxonomy" id="1967781"/>
    <lineage>
        <taxon>Bacteria</taxon>
        <taxon>Pseudomonadati</taxon>
        <taxon>Pseudomonadota</taxon>
        <taxon>Alphaproteobacteria</taxon>
        <taxon>Hyphomicrobiales</taxon>
        <taxon>Rhizobiaceae</taxon>
        <taxon>Rhizobium/Agrobacterium group</taxon>
        <taxon>Rhizobium</taxon>
    </lineage>
</organism>
<reference evidence="9 10" key="1">
    <citation type="submission" date="2020-08" db="EMBL/GenBank/DDBJ databases">
        <title>Genomic Encyclopedia of Type Strains, Phase IV (KMG-V): Genome sequencing to study the core and pangenomes of soil and plant-associated prokaryotes.</title>
        <authorList>
            <person name="Whitman W."/>
        </authorList>
    </citation>
    <scope>NUCLEOTIDE SEQUENCE [LARGE SCALE GENOMIC DNA]</scope>
    <source>
        <strain evidence="9 10">SEMIA 4089</strain>
    </source>
</reference>
<dbReference type="EMBL" id="JACIFY010000012">
    <property type="protein sequence ID" value="MBB4236959.1"/>
    <property type="molecule type" value="Genomic_DNA"/>
</dbReference>
<feature type="domain" description="ABC transmembrane type-1" evidence="8">
    <location>
        <begin position="126"/>
        <end position="338"/>
    </location>
</feature>
<keyword evidence="4 7" id="KW-0812">Transmembrane</keyword>
<dbReference type="SUPFAM" id="SSF161098">
    <property type="entry name" value="MetI-like"/>
    <property type="match status" value="1"/>
</dbReference>
<feature type="transmembrane region" description="Helical" evidence="7">
    <location>
        <begin position="322"/>
        <end position="346"/>
    </location>
</feature>
<dbReference type="PROSITE" id="PS50928">
    <property type="entry name" value="ABC_TM1"/>
    <property type="match status" value="1"/>
</dbReference>
<evidence type="ECO:0000313" key="10">
    <source>
        <dbReference type="Proteomes" id="UP000540909"/>
    </source>
</evidence>
<evidence type="ECO:0000256" key="3">
    <source>
        <dbReference type="ARBA" id="ARBA00022475"/>
    </source>
</evidence>
<sequence length="356" mass="38803">MTNEPAAPTRSDWRQSEANRSMLRFLLVRIASAIPVLFILSVVTFAIIQAPPGDYADYIRSQLINQGGASYAQAEAQAQAYRAEHGLDKPLVVQYVNWIGGIVTRGDFGYSMFYNKPVADVVAERLPRTLLLALVCHIFASVLGIGFGIWAATRQYSWIDSLLSGISFLGMTVPRFLMALIIVYFLVFQFNVSEIGSFFSPQYGGAPWSWAKFVDLVHHVWPVVAIATFGGLAYNMRVMRGNLLDTLNAQYVETAKAKGLSGGAVVMRHAVPNALHPLVMYQGVVLPYMLTGEIETAIIFALPTVGPAIVGSMAVGDVYVTATFMMVLSATLIVGNIIADMLLALLDPRVRQFGGA</sequence>